<feature type="chain" id="PRO_5038776637" description="Lipoprotein" evidence="2">
    <location>
        <begin position="17"/>
        <end position="94"/>
    </location>
</feature>
<feature type="compositionally biased region" description="Basic and acidic residues" evidence="1">
    <location>
        <begin position="33"/>
        <end position="43"/>
    </location>
</feature>
<gene>
    <name evidence="3" type="ORF">GCM10014715_10610</name>
</gene>
<comment type="caution">
    <text evidence="3">The sequence shown here is derived from an EMBL/GenBank/DDBJ whole genome shotgun (WGS) entry which is preliminary data.</text>
</comment>
<evidence type="ECO:0000256" key="2">
    <source>
        <dbReference type="SAM" id="SignalP"/>
    </source>
</evidence>
<feature type="region of interest" description="Disordered" evidence="1">
    <location>
        <begin position="21"/>
        <end position="49"/>
    </location>
</feature>
<evidence type="ECO:0000313" key="3">
    <source>
        <dbReference type="EMBL" id="GHE59248.1"/>
    </source>
</evidence>
<name>A0A918ZLL0_9ACTN</name>
<keyword evidence="4" id="KW-1185">Reference proteome</keyword>
<evidence type="ECO:0000313" key="4">
    <source>
        <dbReference type="Proteomes" id="UP000641386"/>
    </source>
</evidence>
<proteinExistence type="predicted"/>
<dbReference type="Proteomes" id="UP000641386">
    <property type="component" value="Unassembled WGS sequence"/>
</dbReference>
<keyword evidence="2" id="KW-0732">Signal</keyword>
<evidence type="ECO:0000256" key="1">
    <source>
        <dbReference type="SAM" id="MobiDB-lite"/>
    </source>
</evidence>
<dbReference type="AlphaFoldDB" id="A0A918ZLL0"/>
<dbReference type="PROSITE" id="PS51257">
    <property type="entry name" value="PROKAR_LIPOPROTEIN"/>
    <property type="match status" value="1"/>
</dbReference>
<dbReference type="EMBL" id="BNBC01000003">
    <property type="protein sequence ID" value="GHE59248.1"/>
    <property type="molecule type" value="Genomic_DNA"/>
</dbReference>
<sequence length="94" mass="10035">MRIRLALAVTAVAALALTGCSDQHKPGPAGKVTAKDTDRECKSKGTGKKKKRSCHTEYELTVRTSKGDEVEVDVSGSDYNSCSEGASYPRCAKQ</sequence>
<reference evidence="3" key="2">
    <citation type="submission" date="2020-09" db="EMBL/GenBank/DDBJ databases">
        <authorList>
            <person name="Sun Q."/>
            <person name="Ohkuma M."/>
        </authorList>
    </citation>
    <scope>NUCLEOTIDE SEQUENCE</scope>
    <source>
        <strain evidence="3">JCM 3302</strain>
    </source>
</reference>
<evidence type="ECO:0008006" key="5">
    <source>
        <dbReference type="Google" id="ProtNLM"/>
    </source>
</evidence>
<protein>
    <recommendedName>
        <fullName evidence="5">Lipoprotein</fullName>
    </recommendedName>
</protein>
<organism evidence="3 4">
    <name type="scientific">Streptomyces spiralis</name>
    <dbReference type="NCBI Taxonomy" id="66376"/>
    <lineage>
        <taxon>Bacteria</taxon>
        <taxon>Bacillati</taxon>
        <taxon>Actinomycetota</taxon>
        <taxon>Actinomycetes</taxon>
        <taxon>Kitasatosporales</taxon>
        <taxon>Streptomycetaceae</taxon>
        <taxon>Streptomyces</taxon>
    </lineage>
</organism>
<feature type="signal peptide" evidence="2">
    <location>
        <begin position="1"/>
        <end position="16"/>
    </location>
</feature>
<reference evidence="3" key="1">
    <citation type="journal article" date="2014" name="Int. J. Syst. Evol. Microbiol.">
        <title>Complete genome sequence of Corynebacterium casei LMG S-19264T (=DSM 44701T), isolated from a smear-ripened cheese.</title>
        <authorList>
            <consortium name="US DOE Joint Genome Institute (JGI-PGF)"/>
            <person name="Walter F."/>
            <person name="Albersmeier A."/>
            <person name="Kalinowski J."/>
            <person name="Ruckert C."/>
        </authorList>
    </citation>
    <scope>NUCLEOTIDE SEQUENCE</scope>
    <source>
        <strain evidence="3">JCM 3302</strain>
    </source>
</reference>
<dbReference type="RefSeq" id="WP_189896857.1">
    <property type="nucleotide sequence ID" value="NZ_BNBC01000003.1"/>
</dbReference>
<accession>A0A918ZLL0</accession>